<organism evidence="1 2">
    <name type="scientific">Trifolium medium</name>
    <dbReference type="NCBI Taxonomy" id="97028"/>
    <lineage>
        <taxon>Eukaryota</taxon>
        <taxon>Viridiplantae</taxon>
        <taxon>Streptophyta</taxon>
        <taxon>Embryophyta</taxon>
        <taxon>Tracheophyta</taxon>
        <taxon>Spermatophyta</taxon>
        <taxon>Magnoliopsida</taxon>
        <taxon>eudicotyledons</taxon>
        <taxon>Gunneridae</taxon>
        <taxon>Pentapetalae</taxon>
        <taxon>rosids</taxon>
        <taxon>fabids</taxon>
        <taxon>Fabales</taxon>
        <taxon>Fabaceae</taxon>
        <taxon>Papilionoideae</taxon>
        <taxon>50 kb inversion clade</taxon>
        <taxon>NPAAA clade</taxon>
        <taxon>Hologalegina</taxon>
        <taxon>IRL clade</taxon>
        <taxon>Trifolieae</taxon>
        <taxon>Trifolium</taxon>
    </lineage>
</organism>
<evidence type="ECO:0000313" key="1">
    <source>
        <dbReference type="EMBL" id="MCI47425.1"/>
    </source>
</evidence>
<dbReference type="AlphaFoldDB" id="A0A392SHL0"/>
<evidence type="ECO:0000313" key="2">
    <source>
        <dbReference type="Proteomes" id="UP000265520"/>
    </source>
</evidence>
<name>A0A392SHL0_9FABA</name>
<dbReference type="EMBL" id="LXQA010372298">
    <property type="protein sequence ID" value="MCI47425.1"/>
    <property type="molecule type" value="Genomic_DNA"/>
</dbReference>
<feature type="non-terminal residue" evidence="1">
    <location>
        <position position="60"/>
    </location>
</feature>
<sequence>MCSRSGEVLRELWLLRILTKSPRTTNFIAGSLNGGRGGGTGTNGDWLPEFNVSLKLLDLF</sequence>
<dbReference type="Proteomes" id="UP000265520">
    <property type="component" value="Unassembled WGS sequence"/>
</dbReference>
<proteinExistence type="predicted"/>
<reference evidence="1 2" key="1">
    <citation type="journal article" date="2018" name="Front. Plant Sci.">
        <title>Red Clover (Trifolium pratense) and Zigzag Clover (T. medium) - A Picture of Genomic Similarities and Differences.</title>
        <authorList>
            <person name="Dluhosova J."/>
            <person name="Istvanek J."/>
            <person name="Nedelnik J."/>
            <person name="Repkova J."/>
        </authorList>
    </citation>
    <scope>NUCLEOTIDE SEQUENCE [LARGE SCALE GENOMIC DNA]</scope>
    <source>
        <strain evidence="2">cv. 10/8</strain>
        <tissue evidence="1">Leaf</tissue>
    </source>
</reference>
<protein>
    <submittedName>
        <fullName evidence="1">Uncharacterized protein</fullName>
    </submittedName>
</protein>
<comment type="caution">
    <text evidence="1">The sequence shown here is derived from an EMBL/GenBank/DDBJ whole genome shotgun (WGS) entry which is preliminary data.</text>
</comment>
<keyword evidence="2" id="KW-1185">Reference proteome</keyword>
<accession>A0A392SHL0</accession>